<feature type="compositionally biased region" description="Basic and acidic residues" evidence="1">
    <location>
        <begin position="177"/>
        <end position="202"/>
    </location>
</feature>
<protein>
    <submittedName>
        <fullName evidence="2">Uncharacterized protein</fullName>
    </submittedName>
</protein>
<keyword evidence="3" id="KW-1185">Reference proteome</keyword>
<sequence>MIPGTELHQFDVYNDGYFAHLPLTYVDGVILEIVVPRMPYEQLAEFLEEKCGCYFQGLYYQVPSQDLERGLVRVSDDRSTSYMFDVKETFGRLTLYLDHLDMNLLEYLSQAITYDMDACVYKKIGPPKKRYCNDFSVDEMVDWAEMEVETEGVEARTSTTDGVEARNSTTQGVEARTSTKDKGKEKVSEDASDVVETRRCTIEVDTETEYESDDDSDYQSDKSVDYLSPGEDELIKLKNRMKANKKEKTKAKDKPDEEINKPNEENSMPADNVRGETFEKHDIYMNELLKSLKTADKDGITTHPFI</sequence>
<feature type="compositionally biased region" description="Polar residues" evidence="1">
    <location>
        <begin position="156"/>
        <end position="172"/>
    </location>
</feature>
<evidence type="ECO:0000313" key="2">
    <source>
        <dbReference type="EMBL" id="GJS62809.1"/>
    </source>
</evidence>
<feature type="compositionally biased region" description="Acidic residues" evidence="1">
    <location>
        <begin position="204"/>
        <end position="218"/>
    </location>
</feature>
<accession>A0ABQ4XC02</accession>
<gene>
    <name evidence="2" type="ORF">Tco_0677373</name>
</gene>
<name>A0ABQ4XC02_9ASTR</name>
<proteinExistence type="predicted"/>
<organism evidence="2 3">
    <name type="scientific">Tanacetum coccineum</name>
    <dbReference type="NCBI Taxonomy" id="301880"/>
    <lineage>
        <taxon>Eukaryota</taxon>
        <taxon>Viridiplantae</taxon>
        <taxon>Streptophyta</taxon>
        <taxon>Embryophyta</taxon>
        <taxon>Tracheophyta</taxon>
        <taxon>Spermatophyta</taxon>
        <taxon>Magnoliopsida</taxon>
        <taxon>eudicotyledons</taxon>
        <taxon>Gunneridae</taxon>
        <taxon>Pentapetalae</taxon>
        <taxon>asterids</taxon>
        <taxon>campanulids</taxon>
        <taxon>Asterales</taxon>
        <taxon>Asteraceae</taxon>
        <taxon>Asteroideae</taxon>
        <taxon>Anthemideae</taxon>
        <taxon>Anthemidinae</taxon>
        <taxon>Tanacetum</taxon>
    </lineage>
</organism>
<reference evidence="2" key="1">
    <citation type="journal article" date="2022" name="Int. J. Mol. Sci.">
        <title>Draft Genome of Tanacetum Coccineum: Genomic Comparison of Closely Related Tanacetum-Family Plants.</title>
        <authorList>
            <person name="Yamashiro T."/>
            <person name="Shiraishi A."/>
            <person name="Nakayama K."/>
            <person name="Satake H."/>
        </authorList>
    </citation>
    <scope>NUCLEOTIDE SEQUENCE</scope>
</reference>
<dbReference type="EMBL" id="BQNB010009386">
    <property type="protein sequence ID" value="GJS62809.1"/>
    <property type="molecule type" value="Genomic_DNA"/>
</dbReference>
<dbReference type="Proteomes" id="UP001151760">
    <property type="component" value="Unassembled WGS sequence"/>
</dbReference>
<evidence type="ECO:0000313" key="3">
    <source>
        <dbReference type="Proteomes" id="UP001151760"/>
    </source>
</evidence>
<reference evidence="2" key="2">
    <citation type="submission" date="2022-01" db="EMBL/GenBank/DDBJ databases">
        <authorList>
            <person name="Yamashiro T."/>
            <person name="Shiraishi A."/>
            <person name="Satake H."/>
            <person name="Nakayama K."/>
        </authorList>
    </citation>
    <scope>NUCLEOTIDE SEQUENCE</scope>
</reference>
<feature type="compositionally biased region" description="Basic and acidic residues" evidence="1">
    <location>
        <begin position="244"/>
        <end position="264"/>
    </location>
</feature>
<comment type="caution">
    <text evidence="2">The sequence shown here is derived from an EMBL/GenBank/DDBJ whole genome shotgun (WGS) entry which is preliminary data.</text>
</comment>
<evidence type="ECO:0000256" key="1">
    <source>
        <dbReference type="SAM" id="MobiDB-lite"/>
    </source>
</evidence>
<feature type="region of interest" description="Disordered" evidence="1">
    <location>
        <begin position="151"/>
        <end position="278"/>
    </location>
</feature>